<evidence type="ECO:0000313" key="5">
    <source>
        <dbReference type="Proteomes" id="UP000255295"/>
    </source>
</evidence>
<feature type="transmembrane region" description="Helical" evidence="1">
    <location>
        <begin position="9"/>
        <end position="27"/>
    </location>
</feature>
<reference evidence="2 4" key="1">
    <citation type="submission" date="2017-03" db="EMBL/GenBank/DDBJ databases">
        <title>The whole genome sequencing and assembly of Lysinibacillus sphaericus DSM 28T strain.</title>
        <authorList>
            <person name="Lee Y.-J."/>
            <person name="Yi H."/>
            <person name="Bahn Y.-S."/>
            <person name="Kim J.F."/>
            <person name="Lee D.-W."/>
        </authorList>
    </citation>
    <scope>NUCLEOTIDE SEQUENCE [LARGE SCALE GENOMIC DNA]</scope>
    <source>
        <strain evidence="2 4">DSM 28</strain>
    </source>
</reference>
<keyword evidence="1" id="KW-0472">Membrane</keyword>
<dbReference type="PROSITE" id="PS51257">
    <property type="entry name" value="PROKAR_LIPOPROTEIN"/>
    <property type="match status" value="1"/>
</dbReference>
<evidence type="ECO:0000313" key="2">
    <source>
        <dbReference type="EMBL" id="AVK94946.1"/>
    </source>
</evidence>
<feature type="transmembrane region" description="Helical" evidence="1">
    <location>
        <begin position="118"/>
        <end position="139"/>
    </location>
</feature>
<sequence length="142" mass="16549">MKTLFNRQVMIASLVAGCLFGIFFKVVENLTGSRVYTLLLNVDYIPILKNYRFPEVIEFSFHLVISWFITAILYTLRNKYKWNNGTLIRNSIVLQMIIGCMLFPTTTFSTRTPNFTDFYAFSWWLAGHILYGVLVGVLLKKR</sequence>
<evidence type="ECO:0000256" key="1">
    <source>
        <dbReference type="SAM" id="Phobius"/>
    </source>
</evidence>
<keyword evidence="1" id="KW-1133">Transmembrane helix</keyword>
<evidence type="ECO:0008006" key="6">
    <source>
        <dbReference type="Google" id="ProtNLM"/>
    </source>
</evidence>
<dbReference type="GeneID" id="48274727"/>
<organism evidence="2 4">
    <name type="scientific">Lysinibacillus sphaericus</name>
    <name type="common">Bacillus sphaericus</name>
    <dbReference type="NCBI Taxonomy" id="1421"/>
    <lineage>
        <taxon>Bacteria</taxon>
        <taxon>Bacillati</taxon>
        <taxon>Bacillota</taxon>
        <taxon>Bacilli</taxon>
        <taxon>Bacillales</taxon>
        <taxon>Bacillaceae</taxon>
        <taxon>Lysinibacillus</taxon>
    </lineage>
</organism>
<dbReference type="Proteomes" id="UP000255295">
    <property type="component" value="Unassembled WGS sequence"/>
</dbReference>
<dbReference type="EMBL" id="CP019980">
    <property type="protein sequence ID" value="AVK94946.1"/>
    <property type="molecule type" value="Genomic_DNA"/>
</dbReference>
<dbReference type="Proteomes" id="UP000238825">
    <property type="component" value="Chromosome"/>
</dbReference>
<reference evidence="3 5" key="2">
    <citation type="submission" date="2018-06" db="EMBL/GenBank/DDBJ databases">
        <authorList>
            <consortium name="Pathogen Informatics"/>
            <person name="Doyle S."/>
        </authorList>
    </citation>
    <scope>NUCLEOTIDE SEQUENCE [LARGE SCALE GENOMIC DNA]</scope>
    <source>
        <strain evidence="3 5">NCTC10338</strain>
    </source>
</reference>
<dbReference type="AlphaFoldDB" id="A0A2S0JV22"/>
<name>A0A2S0JV22_LYSSH</name>
<proteinExistence type="predicted"/>
<dbReference type="RefSeq" id="WP_024364421.1">
    <property type="nucleotide sequence ID" value="NZ_BJNS01000012.1"/>
</dbReference>
<dbReference type="EMBL" id="UFSZ01000001">
    <property type="protein sequence ID" value="SUV19859.1"/>
    <property type="molecule type" value="Genomic_DNA"/>
</dbReference>
<keyword evidence="1" id="KW-0812">Transmembrane</keyword>
<feature type="transmembrane region" description="Helical" evidence="1">
    <location>
        <begin position="59"/>
        <end position="76"/>
    </location>
</feature>
<evidence type="ECO:0000313" key="4">
    <source>
        <dbReference type="Proteomes" id="UP000238825"/>
    </source>
</evidence>
<accession>A0A2S0JV22</accession>
<evidence type="ECO:0000313" key="3">
    <source>
        <dbReference type="EMBL" id="SUV19859.1"/>
    </source>
</evidence>
<protein>
    <recommendedName>
        <fullName evidence="6">DUF1440 domain-containing protein</fullName>
    </recommendedName>
</protein>
<gene>
    <name evidence="2" type="ORF">LS41612_00850</name>
    <name evidence="3" type="ORF">NCTC10338_04636</name>
</gene>
<feature type="transmembrane region" description="Helical" evidence="1">
    <location>
        <begin position="88"/>
        <end position="106"/>
    </location>
</feature>